<evidence type="ECO:0000313" key="2">
    <source>
        <dbReference type="Proteomes" id="UP000597444"/>
    </source>
</evidence>
<gene>
    <name evidence="1" type="ORF">KSF_071420</name>
</gene>
<keyword evidence="2" id="KW-1185">Reference proteome</keyword>
<proteinExistence type="predicted"/>
<comment type="caution">
    <text evidence="1">The sequence shown here is derived from an EMBL/GenBank/DDBJ whole genome shotgun (WGS) entry which is preliminary data.</text>
</comment>
<dbReference type="Proteomes" id="UP000597444">
    <property type="component" value="Unassembled WGS sequence"/>
</dbReference>
<dbReference type="AlphaFoldDB" id="A0A8J3IK78"/>
<dbReference type="EMBL" id="BNJK01000001">
    <property type="protein sequence ID" value="GHO97094.1"/>
    <property type="molecule type" value="Genomic_DNA"/>
</dbReference>
<reference evidence="1" key="1">
    <citation type="submission" date="2020-10" db="EMBL/GenBank/DDBJ databases">
        <title>Taxonomic study of unclassified bacteria belonging to the class Ktedonobacteria.</title>
        <authorList>
            <person name="Yabe S."/>
            <person name="Wang C.M."/>
            <person name="Zheng Y."/>
            <person name="Sakai Y."/>
            <person name="Cavaletti L."/>
            <person name="Monciardini P."/>
            <person name="Donadio S."/>
        </authorList>
    </citation>
    <scope>NUCLEOTIDE SEQUENCE</scope>
    <source>
        <strain evidence="1">ID150040</strain>
    </source>
</reference>
<sequence>MNQLDTAMGVAMALKYLREKLNERKLAMGTQTRQTFMQLSIQIIGRLLMTVGIEIQITGKRLVKLGQSGAGY</sequence>
<organism evidence="1 2">
    <name type="scientific">Reticulibacter mediterranei</name>
    <dbReference type="NCBI Taxonomy" id="2778369"/>
    <lineage>
        <taxon>Bacteria</taxon>
        <taxon>Bacillati</taxon>
        <taxon>Chloroflexota</taxon>
        <taxon>Ktedonobacteria</taxon>
        <taxon>Ktedonobacterales</taxon>
        <taxon>Reticulibacteraceae</taxon>
        <taxon>Reticulibacter</taxon>
    </lineage>
</organism>
<dbReference type="RefSeq" id="WP_220207681.1">
    <property type="nucleotide sequence ID" value="NZ_BNJK01000001.1"/>
</dbReference>
<accession>A0A8J3IK78</accession>
<name>A0A8J3IK78_9CHLR</name>
<evidence type="ECO:0000313" key="1">
    <source>
        <dbReference type="EMBL" id="GHO97094.1"/>
    </source>
</evidence>
<protein>
    <submittedName>
        <fullName evidence="1">Uncharacterized protein</fullName>
    </submittedName>
</protein>